<reference evidence="2 3" key="1">
    <citation type="journal article" date="2012" name="J. Proteome Res.">
        <title>Application of Spiroplasma melliferum proteogenomic profiling for the discovery of virulence factors and pathogenicity mechanisms in host-associated spiroplasmas.</title>
        <authorList>
            <person name="Alexeev D."/>
            <person name="Kostrjukova E."/>
            <person name="Aliper A."/>
            <person name="Popenko A."/>
            <person name="Bazaleev N."/>
            <person name="Tyakht A."/>
            <person name="Selezneva O."/>
            <person name="Akopian T."/>
            <person name="Prichodko E."/>
            <person name="Kondratov I."/>
            <person name="Chukin M."/>
            <person name="Demina I."/>
            <person name="Galyamina M."/>
            <person name="Kamashev D."/>
            <person name="Vanyushkina A."/>
            <person name="Ladygina V."/>
            <person name="Levitskii S."/>
            <person name="Lazarev V."/>
            <person name="Govorun V."/>
        </authorList>
    </citation>
    <scope>NUCLEOTIDE SEQUENCE [LARGE SCALE GENOMIC DNA]</scope>
    <source>
        <strain evidence="2 3">KC3</strain>
    </source>
</reference>
<comment type="caution">
    <text evidence="2">The sequence shown here is derived from an EMBL/GenBank/DDBJ whole genome shotgun (WGS) entry which is preliminary data.</text>
</comment>
<dbReference type="GO" id="GO:0006629">
    <property type="term" value="P:lipid metabolic process"/>
    <property type="evidence" value="ECO:0007669"/>
    <property type="project" value="InterPro"/>
</dbReference>
<dbReference type="Pfam" id="PF03009">
    <property type="entry name" value="GDPD"/>
    <property type="match status" value="1"/>
</dbReference>
<dbReference type="GO" id="GO:0008081">
    <property type="term" value="F:phosphoric diester hydrolase activity"/>
    <property type="evidence" value="ECO:0007669"/>
    <property type="project" value="InterPro"/>
</dbReference>
<evidence type="ECO:0000313" key="2">
    <source>
        <dbReference type="EMBL" id="KAI92573.1"/>
    </source>
</evidence>
<protein>
    <submittedName>
        <fullName evidence="2">Glycerophosphodiester phosphodiesterase</fullName>
    </submittedName>
</protein>
<dbReference type="AlphaFoldDB" id="A0AAI9X101"/>
<dbReference type="Proteomes" id="UP000004057">
    <property type="component" value="Unassembled WGS sequence"/>
</dbReference>
<organism evidence="2 3">
    <name type="scientific">Spiroplasma melliferum KC3</name>
    <dbReference type="NCBI Taxonomy" id="570509"/>
    <lineage>
        <taxon>Bacteria</taxon>
        <taxon>Bacillati</taxon>
        <taxon>Mycoplasmatota</taxon>
        <taxon>Mollicutes</taxon>
        <taxon>Entomoplasmatales</taxon>
        <taxon>Spiroplasmataceae</taxon>
        <taxon>Spiroplasma</taxon>
    </lineage>
</organism>
<dbReference type="RefSeq" id="WP_004027624.1">
    <property type="nucleotide sequence ID" value="NZ_AGBZ02000001.1"/>
</dbReference>
<dbReference type="InterPro" id="IPR030395">
    <property type="entry name" value="GP_PDE_dom"/>
</dbReference>
<dbReference type="EMBL" id="AGBZ02000001">
    <property type="protein sequence ID" value="KAI92573.1"/>
    <property type="molecule type" value="Genomic_DNA"/>
</dbReference>
<sequence length="236" mass="27467">MLVAHRGFRSPAGENRMVDFINALQICRGVEFDIRMTKDQKIIIFHDHNFKRIGNVNKTVRSFTYQEIKTIDFFVKNPAMLPPLFIEDFGNKIAEQYQLINVEIKPDRYTPEEFEMLKNALLTLRTKTTAEIIVSSFGHSALTFITTLDKEFKKGYLVESLKDIDEDLIQHFDYLHPSIDTAKQKKNVPVIKKLNLPLNLWTFKNNKDVKAINNLYDKTFIHGYISDIATLNPNLR</sequence>
<evidence type="ECO:0000259" key="1">
    <source>
        <dbReference type="PROSITE" id="PS51704"/>
    </source>
</evidence>
<dbReference type="Gene3D" id="3.20.20.190">
    <property type="entry name" value="Phosphatidylinositol (PI) phosphodiesterase"/>
    <property type="match status" value="1"/>
</dbReference>
<accession>A0AAI9X101</accession>
<dbReference type="PROSITE" id="PS51704">
    <property type="entry name" value="GP_PDE"/>
    <property type="match status" value="1"/>
</dbReference>
<dbReference type="InterPro" id="IPR017946">
    <property type="entry name" value="PLC-like_Pdiesterase_TIM-brl"/>
</dbReference>
<dbReference type="PANTHER" id="PTHR46211">
    <property type="entry name" value="GLYCEROPHOSPHORYL DIESTER PHOSPHODIESTERASE"/>
    <property type="match status" value="1"/>
</dbReference>
<dbReference type="PANTHER" id="PTHR46211:SF1">
    <property type="entry name" value="GLYCEROPHOSPHODIESTER PHOSPHODIESTERASE, CYTOPLASMIC"/>
    <property type="match status" value="1"/>
</dbReference>
<name>A0AAI9X101_SPIME</name>
<dbReference type="SUPFAM" id="SSF51695">
    <property type="entry name" value="PLC-like phosphodiesterases"/>
    <property type="match status" value="1"/>
</dbReference>
<gene>
    <name evidence="2" type="ORF">SPM_000400</name>
</gene>
<proteinExistence type="predicted"/>
<feature type="domain" description="GP-PDE" evidence="1">
    <location>
        <begin position="1"/>
        <end position="236"/>
    </location>
</feature>
<evidence type="ECO:0000313" key="3">
    <source>
        <dbReference type="Proteomes" id="UP000004057"/>
    </source>
</evidence>